<dbReference type="EMBL" id="JTHE03000091">
    <property type="protein sequence ID" value="MCM1984253.1"/>
    <property type="molecule type" value="Genomic_DNA"/>
</dbReference>
<dbReference type="Proteomes" id="UP000031561">
    <property type="component" value="Unassembled WGS sequence"/>
</dbReference>
<gene>
    <name evidence="2" type="ORF">QQ91_0015625</name>
</gene>
<evidence type="ECO:0000256" key="1">
    <source>
        <dbReference type="SAM" id="MobiDB-lite"/>
    </source>
</evidence>
<evidence type="ECO:0000313" key="2">
    <source>
        <dbReference type="EMBL" id="MCM1984253.1"/>
    </source>
</evidence>
<dbReference type="SUPFAM" id="SSF103511">
    <property type="entry name" value="Chlorophyll a-b binding protein"/>
    <property type="match status" value="1"/>
</dbReference>
<organism evidence="2 3">
    <name type="scientific">Lyngbya confervoides BDU141951</name>
    <dbReference type="NCBI Taxonomy" id="1574623"/>
    <lineage>
        <taxon>Bacteria</taxon>
        <taxon>Bacillati</taxon>
        <taxon>Cyanobacteriota</taxon>
        <taxon>Cyanophyceae</taxon>
        <taxon>Oscillatoriophycideae</taxon>
        <taxon>Oscillatoriales</taxon>
        <taxon>Microcoleaceae</taxon>
        <taxon>Lyngbya</taxon>
    </lineage>
</organism>
<dbReference type="RefSeq" id="WP_166275977.1">
    <property type="nucleotide sequence ID" value="NZ_JTHE03000091.1"/>
</dbReference>
<feature type="region of interest" description="Disordered" evidence="1">
    <location>
        <begin position="1"/>
        <end position="20"/>
    </location>
</feature>
<dbReference type="InterPro" id="IPR022796">
    <property type="entry name" value="Chloroa_b-bind"/>
</dbReference>
<evidence type="ECO:0000313" key="3">
    <source>
        <dbReference type="Proteomes" id="UP000031561"/>
    </source>
</evidence>
<dbReference type="Gene3D" id="1.10.3460.10">
    <property type="entry name" value="Chlorophyll a/b binding protein domain"/>
    <property type="match status" value="1"/>
</dbReference>
<dbReference type="AlphaFoldDB" id="A0ABD4T724"/>
<name>A0ABD4T724_9CYAN</name>
<protein>
    <submittedName>
        <fullName evidence="2">Chlorophyll a-b binding domain-containing protein</fullName>
    </submittedName>
</protein>
<accession>A0ABD4T724</accession>
<sequence length="67" mass="7450">MSELPVIPELSAQDSPLEPHDELATPSFGWNPYAEVINGRFAMLAILGLISIELFTGQDFFSWLGIR</sequence>
<comment type="caution">
    <text evidence="2">The sequence shown here is derived from an EMBL/GenBank/DDBJ whole genome shotgun (WGS) entry which is preliminary data.</text>
</comment>
<keyword evidence="3" id="KW-1185">Reference proteome</keyword>
<proteinExistence type="predicted"/>
<dbReference type="Pfam" id="PF00504">
    <property type="entry name" value="Chloroa_b-bind"/>
    <property type="match status" value="1"/>
</dbReference>
<reference evidence="2 3" key="1">
    <citation type="journal article" date="2015" name="Genome Announc.">
        <title>Draft Genome Sequence of Filamentous Marine Cyanobacterium Lyngbya confervoides Strain BDU141951.</title>
        <authorList>
            <person name="Chandrababunaidu M.M."/>
            <person name="Sen D."/>
            <person name="Tripathy S."/>
        </authorList>
    </citation>
    <scope>NUCLEOTIDE SEQUENCE [LARGE SCALE GENOMIC DNA]</scope>
    <source>
        <strain evidence="2 3">BDU141951</strain>
    </source>
</reference>